<keyword evidence="2" id="KW-0472">Membrane</keyword>
<keyword evidence="2" id="KW-1133">Transmembrane helix</keyword>
<evidence type="ECO:0000313" key="4">
    <source>
        <dbReference type="EMBL" id="BCI59860.1"/>
    </source>
</evidence>
<keyword evidence="1" id="KW-0175">Coiled coil</keyword>
<feature type="coiled-coil region" evidence="1">
    <location>
        <begin position="294"/>
        <end position="328"/>
    </location>
</feature>
<dbReference type="InterPro" id="IPR018392">
    <property type="entry name" value="LysM"/>
</dbReference>
<dbReference type="Gene3D" id="3.10.350.10">
    <property type="entry name" value="LysM domain"/>
    <property type="match status" value="1"/>
</dbReference>
<reference evidence="5" key="1">
    <citation type="submission" date="2020-07" db="EMBL/GenBank/DDBJ databases">
        <title>Complete genome sequencing of Clostridia bacterium strain 12CBH8.</title>
        <authorList>
            <person name="Sakamoto M."/>
            <person name="Murakami T."/>
            <person name="Mori H."/>
        </authorList>
    </citation>
    <scope>NUCLEOTIDE SEQUENCE [LARGE SCALE GENOMIC DNA]</scope>
    <source>
        <strain evidence="5">12CBH8</strain>
    </source>
</reference>
<proteinExistence type="predicted"/>
<dbReference type="CDD" id="cd00118">
    <property type="entry name" value="LysM"/>
    <property type="match status" value="1"/>
</dbReference>
<gene>
    <name evidence="4" type="ORF">C12CBH8_04990</name>
</gene>
<evidence type="ECO:0000313" key="5">
    <source>
        <dbReference type="Proteomes" id="UP000593890"/>
    </source>
</evidence>
<keyword evidence="5" id="KW-1185">Reference proteome</keyword>
<evidence type="ECO:0000259" key="3">
    <source>
        <dbReference type="PROSITE" id="PS51782"/>
    </source>
</evidence>
<protein>
    <recommendedName>
        <fullName evidence="3">LysM domain-containing protein</fullName>
    </recommendedName>
</protein>
<dbReference type="InterPro" id="IPR036779">
    <property type="entry name" value="LysM_dom_sf"/>
</dbReference>
<evidence type="ECO:0000256" key="1">
    <source>
        <dbReference type="SAM" id="Coils"/>
    </source>
</evidence>
<dbReference type="EMBL" id="AP023321">
    <property type="protein sequence ID" value="BCI59860.1"/>
    <property type="molecule type" value="Genomic_DNA"/>
</dbReference>
<dbReference type="AlphaFoldDB" id="A0A7I8CZD6"/>
<organism evidence="4 5">
    <name type="scientific">Solibaculum mannosilyticum</name>
    <dbReference type="NCBI Taxonomy" id="2780922"/>
    <lineage>
        <taxon>Bacteria</taxon>
        <taxon>Bacillati</taxon>
        <taxon>Bacillota</taxon>
        <taxon>Clostridia</taxon>
        <taxon>Eubacteriales</taxon>
        <taxon>Oscillospiraceae</taxon>
        <taxon>Solibaculum</taxon>
    </lineage>
</organism>
<dbReference type="PROSITE" id="PS51782">
    <property type="entry name" value="LYSM"/>
    <property type="match status" value="1"/>
</dbReference>
<dbReference type="SMART" id="SM00257">
    <property type="entry name" value="LysM"/>
    <property type="match status" value="1"/>
</dbReference>
<dbReference type="Proteomes" id="UP000593890">
    <property type="component" value="Chromosome"/>
</dbReference>
<feature type="transmembrane region" description="Helical" evidence="2">
    <location>
        <begin position="236"/>
        <end position="257"/>
    </location>
</feature>
<name>A0A7I8CZD6_9FIRM</name>
<accession>A0A7I8CZD6</accession>
<sequence>MAGIIPEGMTAQSFGRAQDVHPSLYFQEKTLKKIMRWATEYNNFCAILYGVYGEEDGVIISGACRVKKAKRQMGHLFFSGKTWRSIKEQKKEKYPRLDMVGICMVQKKGECRIPTDLLTIAKGYFSEKWQVVLAVDSHSWRCRFYQWDEENLKPAPGYYLVKKQDEDGLSAEDSIQMDQPVSLEKDVTSPPPSESIEKENDVLPEVCPSGPSQHFSSQIPENLVDEVRSYGRRVRLLTALVTVMFVAVLGTGIVLGVRQATLAQPVWVQQAELESRVAHLEDKTQQDDPIDDQIAQLKQQLSDLEGKTGQQEQLIRTLSDQIQQLEKKLSQPSSSGQDVLPDYHTVQPGETLTSISIRYFGTPDKAGYLAAINDLQNPDVVQAGAVLRLSE</sequence>
<keyword evidence="2" id="KW-0812">Transmembrane</keyword>
<dbReference type="KEGG" id="sman:C12CBH8_04990"/>
<feature type="domain" description="LysM" evidence="3">
    <location>
        <begin position="342"/>
        <end position="389"/>
    </location>
</feature>
<dbReference type="SUPFAM" id="SSF54106">
    <property type="entry name" value="LysM domain"/>
    <property type="match status" value="1"/>
</dbReference>
<evidence type="ECO:0000256" key="2">
    <source>
        <dbReference type="SAM" id="Phobius"/>
    </source>
</evidence>
<dbReference type="Pfam" id="PF01476">
    <property type="entry name" value="LysM"/>
    <property type="match status" value="1"/>
</dbReference>